<keyword evidence="2" id="KW-1185">Reference proteome</keyword>
<dbReference type="HOGENOM" id="CLU_2702806_0_0_0"/>
<organism evidence="1 2">
    <name type="scientific">Singulisphaera acidiphila (strain ATCC BAA-1392 / DSM 18658 / VKM B-2454 / MOB10)</name>
    <dbReference type="NCBI Taxonomy" id="886293"/>
    <lineage>
        <taxon>Bacteria</taxon>
        <taxon>Pseudomonadati</taxon>
        <taxon>Planctomycetota</taxon>
        <taxon>Planctomycetia</taxon>
        <taxon>Isosphaerales</taxon>
        <taxon>Isosphaeraceae</taxon>
        <taxon>Singulisphaera</taxon>
    </lineage>
</organism>
<reference evidence="1 2" key="1">
    <citation type="submission" date="2012-02" db="EMBL/GenBank/DDBJ databases">
        <title>Complete sequence of chromosome of Singulisphaera acidiphila DSM 18658.</title>
        <authorList>
            <consortium name="US DOE Joint Genome Institute (JGI-PGF)"/>
            <person name="Lucas S."/>
            <person name="Copeland A."/>
            <person name="Lapidus A."/>
            <person name="Glavina del Rio T."/>
            <person name="Dalin E."/>
            <person name="Tice H."/>
            <person name="Bruce D."/>
            <person name="Goodwin L."/>
            <person name="Pitluck S."/>
            <person name="Peters L."/>
            <person name="Ovchinnikova G."/>
            <person name="Chertkov O."/>
            <person name="Kyrpides N."/>
            <person name="Mavromatis K."/>
            <person name="Ivanova N."/>
            <person name="Brettin T."/>
            <person name="Detter J.C."/>
            <person name="Han C."/>
            <person name="Larimer F."/>
            <person name="Land M."/>
            <person name="Hauser L."/>
            <person name="Markowitz V."/>
            <person name="Cheng J.-F."/>
            <person name="Hugenholtz P."/>
            <person name="Woyke T."/>
            <person name="Wu D."/>
            <person name="Tindall B."/>
            <person name="Pomrenke H."/>
            <person name="Brambilla E."/>
            <person name="Klenk H.-P."/>
            <person name="Eisen J.A."/>
        </authorList>
    </citation>
    <scope>NUCLEOTIDE SEQUENCE [LARGE SCALE GENOMIC DNA]</scope>
    <source>
        <strain evidence="2">ATCC BAA-1392 / DSM 18658 / VKM B-2454 / MOB10</strain>
    </source>
</reference>
<dbReference type="Proteomes" id="UP000010798">
    <property type="component" value="Chromosome"/>
</dbReference>
<proteinExistence type="predicted"/>
<protein>
    <submittedName>
        <fullName evidence="1">Uncharacterized protein</fullName>
    </submittedName>
</protein>
<dbReference type="EMBL" id="CP003364">
    <property type="protein sequence ID" value="AGA27154.1"/>
    <property type="molecule type" value="Genomic_DNA"/>
</dbReference>
<evidence type="ECO:0000313" key="2">
    <source>
        <dbReference type="Proteomes" id="UP000010798"/>
    </source>
</evidence>
<dbReference type="AlphaFoldDB" id="L0DCQ1"/>
<name>L0DCQ1_SINAD</name>
<sequence>MNEDFQGTEGRVDTLIEDLIPLETFESAAMASILLACRAALRDGRIADLERIVWWFHDSIKQGNYAETEVRAN</sequence>
<dbReference type="KEGG" id="saci:Sinac_2864"/>
<accession>L0DCQ1</accession>
<gene>
    <name evidence="1" type="ordered locus">Sinac_2864</name>
</gene>
<dbReference type="RefSeq" id="WP_015246304.1">
    <property type="nucleotide sequence ID" value="NZ_JH621478.1"/>
</dbReference>
<evidence type="ECO:0000313" key="1">
    <source>
        <dbReference type="EMBL" id="AGA27154.1"/>
    </source>
</evidence>
<dbReference type="OrthoDB" id="9897664at2"/>